<dbReference type="SUPFAM" id="SSF54928">
    <property type="entry name" value="RNA-binding domain, RBD"/>
    <property type="match status" value="1"/>
</dbReference>
<comment type="subcellular location">
    <subcellularLocation>
        <location evidence="2">Chromosome</location>
    </subcellularLocation>
    <subcellularLocation>
        <location evidence="1">Nucleus</location>
    </subcellularLocation>
</comment>
<keyword evidence="6" id="KW-0678">Repressor</keyword>
<evidence type="ECO:0000256" key="9">
    <source>
        <dbReference type="ARBA" id="ARBA00023163"/>
    </source>
</evidence>
<keyword evidence="5" id="KW-0158">Chromosome</keyword>
<keyword evidence="15" id="KW-1185">Reference proteome</keyword>
<dbReference type="PROSITE" id="PS50102">
    <property type="entry name" value="RRM"/>
    <property type="match status" value="1"/>
</dbReference>
<evidence type="ECO:0000256" key="7">
    <source>
        <dbReference type="ARBA" id="ARBA00022884"/>
    </source>
</evidence>
<accession>A0AA35X615</accession>
<dbReference type="InterPro" id="IPR000504">
    <property type="entry name" value="RRM_dom"/>
</dbReference>
<feature type="domain" description="RRM" evidence="13">
    <location>
        <begin position="155"/>
        <end position="239"/>
    </location>
</feature>
<reference evidence="14" key="1">
    <citation type="submission" date="2023-03" db="EMBL/GenBank/DDBJ databases">
        <authorList>
            <person name="Steffen K."/>
            <person name="Cardenas P."/>
        </authorList>
    </citation>
    <scope>NUCLEOTIDE SEQUENCE</scope>
</reference>
<dbReference type="InterPro" id="IPR012677">
    <property type="entry name" value="Nucleotide-bd_a/b_plait_sf"/>
</dbReference>
<keyword evidence="8" id="KW-0805">Transcription regulation</keyword>
<feature type="region of interest" description="Disordered" evidence="12">
    <location>
        <begin position="77"/>
        <end position="148"/>
    </location>
</feature>
<gene>
    <name evidence="14" type="ORF">GBAR_LOCUS21739</name>
</gene>
<evidence type="ECO:0000256" key="6">
    <source>
        <dbReference type="ARBA" id="ARBA00022491"/>
    </source>
</evidence>
<sequence>MAVYPAQLTTEEKNLKRRYARLQEKRKLLKKRSDKTEKDEGDPGPSGLPIKQSPTKDGLNPKDAKEVAKKLLMAGKLTIQKQPTRKTGFKRVGELPGQAPSKPKYAASDVKKLYNRFIPSSRPDDLERIPKKPETPETSQSHREPEVKSFTAKDCTVYVRWETDRKKSPGLTEDALRVAFGRFGSIQTVLMRSPEEGGLKTKESSFLTFETPQLATTAKKEMDGGMIRGVDVWVSNASDENGYVELTPEAATNPWAVIAADRDSSHNKQEAKLKSKRSVKVYGPADF</sequence>
<evidence type="ECO:0000256" key="12">
    <source>
        <dbReference type="SAM" id="MobiDB-lite"/>
    </source>
</evidence>
<dbReference type="GO" id="GO:0032021">
    <property type="term" value="C:NELF complex"/>
    <property type="evidence" value="ECO:0007669"/>
    <property type="project" value="InterPro"/>
</dbReference>
<dbReference type="Pfam" id="PF00076">
    <property type="entry name" value="RRM_1"/>
    <property type="match status" value="1"/>
</dbReference>
<name>A0AA35X615_GEOBA</name>
<dbReference type="PANTHER" id="PTHR17250:SF0">
    <property type="entry name" value="NEGATIVE ELONGATION FACTOR E"/>
    <property type="match status" value="1"/>
</dbReference>
<comment type="similarity">
    <text evidence="3">Belongs to the RRM NELF-E family.</text>
</comment>
<evidence type="ECO:0000256" key="8">
    <source>
        <dbReference type="ARBA" id="ARBA00023015"/>
    </source>
</evidence>
<dbReference type="InterPro" id="IPR035979">
    <property type="entry name" value="RBD_domain_sf"/>
</dbReference>
<evidence type="ECO:0000256" key="11">
    <source>
        <dbReference type="PROSITE-ProRule" id="PRU00176"/>
    </source>
</evidence>
<protein>
    <recommendedName>
        <fullName evidence="4">Negative elongation factor E</fullName>
    </recommendedName>
</protein>
<dbReference type="Proteomes" id="UP001174909">
    <property type="component" value="Unassembled WGS sequence"/>
</dbReference>
<dbReference type="GO" id="GO:0005694">
    <property type="term" value="C:chromosome"/>
    <property type="evidence" value="ECO:0007669"/>
    <property type="project" value="UniProtKB-SubCell"/>
</dbReference>
<evidence type="ECO:0000259" key="13">
    <source>
        <dbReference type="PROSITE" id="PS50102"/>
    </source>
</evidence>
<dbReference type="GO" id="GO:0034244">
    <property type="term" value="P:negative regulation of transcription elongation by RNA polymerase II"/>
    <property type="evidence" value="ECO:0007669"/>
    <property type="project" value="TreeGrafter"/>
</dbReference>
<dbReference type="GO" id="GO:0003723">
    <property type="term" value="F:RNA binding"/>
    <property type="evidence" value="ECO:0007669"/>
    <property type="project" value="UniProtKB-UniRule"/>
</dbReference>
<evidence type="ECO:0000256" key="4">
    <source>
        <dbReference type="ARBA" id="ARBA00014464"/>
    </source>
</evidence>
<evidence type="ECO:0000313" key="14">
    <source>
        <dbReference type="EMBL" id="CAI8039087.1"/>
    </source>
</evidence>
<evidence type="ECO:0000256" key="3">
    <source>
        <dbReference type="ARBA" id="ARBA00006120"/>
    </source>
</evidence>
<feature type="compositionally biased region" description="Basic and acidic residues" evidence="12">
    <location>
        <begin position="122"/>
        <end position="147"/>
    </location>
</feature>
<evidence type="ECO:0000256" key="2">
    <source>
        <dbReference type="ARBA" id="ARBA00004286"/>
    </source>
</evidence>
<keyword evidence="7 11" id="KW-0694">RNA-binding</keyword>
<evidence type="ECO:0000313" key="15">
    <source>
        <dbReference type="Proteomes" id="UP001174909"/>
    </source>
</evidence>
<proteinExistence type="inferred from homology"/>
<dbReference type="PANTHER" id="PTHR17250">
    <property type="entry name" value="NEGATIVE ELONGATION FACTOR E"/>
    <property type="match status" value="1"/>
</dbReference>
<dbReference type="EMBL" id="CASHTH010003024">
    <property type="protein sequence ID" value="CAI8039087.1"/>
    <property type="molecule type" value="Genomic_DNA"/>
</dbReference>
<dbReference type="AlphaFoldDB" id="A0AA35X615"/>
<comment type="caution">
    <text evidence="14">The sequence shown here is derived from an EMBL/GenBank/DDBJ whole genome shotgun (WGS) entry which is preliminary data.</text>
</comment>
<organism evidence="14 15">
    <name type="scientific">Geodia barretti</name>
    <name type="common">Barrett's horny sponge</name>
    <dbReference type="NCBI Taxonomy" id="519541"/>
    <lineage>
        <taxon>Eukaryota</taxon>
        <taxon>Metazoa</taxon>
        <taxon>Porifera</taxon>
        <taxon>Demospongiae</taxon>
        <taxon>Heteroscleromorpha</taxon>
        <taxon>Tetractinellida</taxon>
        <taxon>Astrophorina</taxon>
        <taxon>Geodiidae</taxon>
        <taxon>Geodia</taxon>
    </lineage>
</organism>
<dbReference type="InterPro" id="IPR033102">
    <property type="entry name" value="NELFE"/>
</dbReference>
<feature type="region of interest" description="Disordered" evidence="12">
    <location>
        <begin position="24"/>
        <end position="65"/>
    </location>
</feature>
<keyword evidence="9" id="KW-0804">Transcription</keyword>
<keyword evidence="10" id="KW-0539">Nucleus</keyword>
<evidence type="ECO:0000256" key="1">
    <source>
        <dbReference type="ARBA" id="ARBA00004123"/>
    </source>
</evidence>
<evidence type="ECO:0000256" key="10">
    <source>
        <dbReference type="ARBA" id="ARBA00023242"/>
    </source>
</evidence>
<dbReference type="Gene3D" id="3.30.70.330">
    <property type="match status" value="1"/>
</dbReference>
<evidence type="ECO:0000256" key="5">
    <source>
        <dbReference type="ARBA" id="ARBA00022454"/>
    </source>
</evidence>